<dbReference type="InterPro" id="IPR036629">
    <property type="entry name" value="YjbJ_sf"/>
</dbReference>
<reference evidence="2" key="1">
    <citation type="journal article" date="2014" name="Int. J. Syst. Evol. Microbiol.">
        <title>Complete genome sequence of Corynebacterium casei LMG S-19264T (=DSM 44701T), isolated from a smear-ripened cheese.</title>
        <authorList>
            <consortium name="US DOE Joint Genome Institute (JGI-PGF)"/>
            <person name="Walter F."/>
            <person name="Albersmeier A."/>
            <person name="Kalinowski J."/>
            <person name="Ruckert C."/>
        </authorList>
    </citation>
    <scope>NUCLEOTIDE SEQUENCE</scope>
    <source>
        <strain evidence="2">CGMCC 4.3508</strain>
    </source>
</reference>
<gene>
    <name evidence="2" type="ORF">GCM10011588_70150</name>
</gene>
<proteinExistence type="predicted"/>
<name>A0A917RY32_9NOCA</name>
<evidence type="ECO:0000313" key="2">
    <source>
        <dbReference type="EMBL" id="GGL45397.1"/>
    </source>
</evidence>
<dbReference type="SUPFAM" id="SSF69047">
    <property type="entry name" value="Hypothetical protein YjbJ"/>
    <property type="match status" value="1"/>
</dbReference>
<evidence type="ECO:0000256" key="1">
    <source>
        <dbReference type="SAM" id="MobiDB-lite"/>
    </source>
</evidence>
<dbReference type="Proteomes" id="UP000638263">
    <property type="component" value="Unassembled WGS sequence"/>
</dbReference>
<feature type="region of interest" description="Disordered" evidence="1">
    <location>
        <begin position="61"/>
        <end position="129"/>
    </location>
</feature>
<keyword evidence="3" id="KW-1185">Reference proteome</keyword>
<accession>A0A917RY32</accession>
<sequence>MSEHTPNPVRAVRLGPGEPGTRRMSEMGNIDSEVDMVAEHKTAREGIEGVVEGAKGKAKEAAGAVLDNDSLRAEGKAQQDKGESQRTAAEKEAEADKERLAAAHAEQRQRAQQNSGREQNTVAPTPRDP</sequence>
<protein>
    <recommendedName>
        <fullName evidence="4">CsbD family protein</fullName>
    </recommendedName>
</protein>
<dbReference type="AlphaFoldDB" id="A0A917RY32"/>
<evidence type="ECO:0000313" key="3">
    <source>
        <dbReference type="Proteomes" id="UP000638263"/>
    </source>
</evidence>
<feature type="compositionally biased region" description="Polar residues" evidence="1">
    <location>
        <begin position="114"/>
        <end position="123"/>
    </location>
</feature>
<dbReference type="Gene3D" id="1.10.1470.10">
    <property type="entry name" value="YjbJ"/>
    <property type="match status" value="1"/>
</dbReference>
<comment type="caution">
    <text evidence="2">The sequence shown here is derived from an EMBL/GenBank/DDBJ whole genome shotgun (WGS) entry which is preliminary data.</text>
</comment>
<reference evidence="2" key="2">
    <citation type="submission" date="2020-09" db="EMBL/GenBank/DDBJ databases">
        <authorList>
            <person name="Sun Q."/>
            <person name="Zhou Y."/>
        </authorList>
    </citation>
    <scope>NUCLEOTIDE SEQUENCE</scope>
    <source>
        <strain evidence="2">CGMCC 4.3508</strain>
    </source>
</reference>
<evidence type="ECO:0008006" key="4">
    <source>
        <dbReference type="Google" id="ProtNLM"/>
    </source>
</evidence>
<organism evidence="2 3">
    <name type="scientific">Nocardia jinanensis</name>
    <dbReference type="NCBI Taxonomy" id="382504"/>
    <lineage>
        <taxon>Bacteria</taxon>
        <taxon>Bacillati</taxon>
        <taxon>Actinomycetota</taxon>
        <taxon>Actinomycetes</taxon>
        <taxon>Mycobacteriales</taxon>
        <taxon>Nocardiaceae</taxon>
        <taxon>Nocardia</taxon>
    </lineage>
</organism>
<dbReference type="EMBL" id="BMMH01000039">
    <property type="protein sequence ID" value="GGL45397.1"/>
    <property type="molecule type" value="Genomic_DNA"/>
</dbReference>
<feature type="region of interest" description="Disordered" evidence="1">
    <location>
        <begin position="1"/>
        <end position="26"/>
    </location>
</feature>
<feature type="compositionally biased region" description="Basic and acidic residues" evidence="1">
    <location>
        <begin position="69"/>
        <end position="109"/>
    </location>
</feature>